<dbReference type="PANTHER" id="PTHR43415">
    <property type="entry name" value="SPERMIDINE N(1)-ACETYLTRANSFERASE"/>
    <property type="match status" value="1"/>
</dbReference>
<dbReference type="Pfam" id="PF13302">
    <property type="entry name" value="Acetyltransf_3"/>
    <property type="match status" value="1"/>
</dbReference>
<dbReference type="GO" id="GO:0016747">
    <property type="term" value="F:acyltransferase activity, transferring groups other than amino-acyl groups"/>
    <property type="evidence" value="ECO:0007669"/>
    <property type="project" value="InterPro"/>
</dbReference>
<evidence type="ECO:0000259" key="1">
    <source>
        <dbReference type="Pfam" id="PF13302"/>
    </source>
</evidence>
<dbReference type="EMBL" id="PDYH01000010">
    <property type="protein sequence ID" value="PHU40931.1"/>
    <property type="molecule type" value="Genomic_DNA"/>
</dbReference>
<name>A0A2G3ECZ3_9FIRM</name>
<dbReference type="AlphaFoldDB" id="A0A2G3ECZ3"/>
<dbReference type="Proteomes" id="UP000224317">
    <property type="component" value="Unassembled WGS sequence"/>
</dbReference>
<proteinExistence type="predicted"/>
<reference evidence="2" key="1">
    <citation type="submission" date="2017-10" db="EMBL/GenBank/DDBJ databases">
        <title>Resolving the taxonomy of Roseburia spp., Eubacterium rectale and Agathobacter spp. through phylogenomic analysis.</title>
        <authorList>
            <person name="Sheridan P.O."/>
            <person name="Walker A.W."/>
            <person name="Duncan S.H."/>
            <person name="Scott K.P."/>
            <person name="Toole P.W.O."/>
            <person name="Luis P."/>
            <person name="Flint H.J."/>
        </authorList>
    </citation>
    <scope>NUCLEOTIDE SEQUENCE [LARGE SCALE GENOMIC DNA]</scope>
    <source>
        <strain evidence="2">JK10</strain>
    </source>
</reference>
<dbReference type="PANTHER" id="PTHR43415:SF3">
    <property type="entry name" value="GNAT-FAMILY ACETYLTRANSFERASE"/>
    <property type="match status" value="1"/>
</dbReference>
<feature type="domain" description="N-acetyltransferase" evidence="1">
    <location>
        <begin position="14"/>
        <end position="150"/>
    </location>
</feature>
<protein>
    <submittedName>
        <fullName evidence="2">N-acetyltransferase</fullName>
    </submittedName>
</protein>
<dbReference type="Gene3D" id="3.40.630.30">
    <property type="match status" value="1"/>
</dbReference>
<accession>A0A2G3ECZ3</accession>
<gene>
    <name evidence="2" type="ORF">CSX00_02995</name>
</gene>
<comment type="caution">
    <text evidence="2">The sequence shown here is derived from an EMBL/GenBank/DDBJ whole genome shotgun (WGS) entry which is preliminary data.</text>
</comment>
<dbReference type="InterPro" id="IPR016181">
    <property type="entry name" value="Acyl_CoA_acyltransferase"/>
</dbReference>
<evidence type="ECO:0000313" key="3">
    <source>
        <dbReference type="Proteomes" id="UP000224317"/>
    </source>
</evidence>
<dbReference type="RefSeq" id="WP_090154042.1">
    <property type="nucleotide sequence ID" value="NZ_PDYH01000010.1"/>
</dbReference>
<dbReference type="SUPFAM" id="SSF55729">
    <property type="entry name" value="Acyl-CoA N-acyltransferases (Nat)"/>
    <property type="match status" value="1"/>
</dbReference>
<dbReference type="InterPro" id="IPR000182">
    <property type="entry name" value="GNAT_dom"/>
</dbReference>
<keyword evidence="3" id="KW-1185">Reference proteome</keyword>
<evidence type="ECO:0000313" key="2">
    <source>
        <dbReference type="EMBL" id="PHU40931.1"/>
    </source>
</evidence>
<sequence>MIIQNKLITKKGFIIRSISLDDCNEKYVNWLNDKEVNQYLETRWCEQNIESIKDFVRKQIASEDSYLFAICKQDGTHIGNIKIGPINNRYKHADISYFIGDKNMWNKGVATDVIERICKFGFEELDLHKIAAGAYKEAVGSIKALENNRFLREAIFKDEVRIDDKFTDVYRFALLNGNY</sequence>
<organism evidence="2 3">
    <name type="scientific">Pseudobutyrivibrio ruminis</name>
    <dbReference type="NCBI Taxonomy" id="46206"/>
    <lineage>
        <taxon>Bacteria</taxon>
        <taxon>Bacillati</taxon>
        <taxon>Bacillota</taxon>
        <taxon>Clostridia</taxon>
        <taxon>Lachnospirales</taxon>
        <taxon>Lachnospiraceae</taxon>
        <taxon>Pseudobutyrivibrio</taxon>
    </lineage>
</organism>